<dbReference type="InterPro" id="IPR027417">
    <property type="entry name" value="P-loop_NTPase"/>
</dbReference>
<reference evidence="3 4" key="1">
    <citation type="submission" date="2019-09" db="EMBL/GenBank/DDBJ databases">
        <title>Nitrincola iocasae sp. nov., a bacterium isolated from the sediment collected at a cold seep field in South China Sea.</title>
        <authorList>
            <person name="Zhang H."/>
            <person name="Wang H."/>
            <person name="Li C."/>
        </authorList>
    </citation>
    <scope>NUCLEOTIDE SEQUENCE [LARGE SCALE GENOMIC DNA]</scope>
    <source>
        <strain evidence="3 4">KXZD1103</strain>
    </source>
</reference>
<dbReference type="RefSeq" id="WP_151053402.1">
    <property type="nucleotide sequence ID" value="NZ_CP044222.1"/>
</dbReference>
<feature type="coiled-coil region" evidence="1">
    <location>
        <begin position="322"/>
        <end position="363"/>
    </location>
</feature>
<proteinExistence type="predicted"/>
<accession>A0A5J6LA22</accession>
<organism evidence="3 4">
    <name type="scientific">Nitrincola iocasae</name>
    <dbReference type="NCBI Taxonomy" id="2614693"/>
    <lineage>
        <taxon>Bacteria</taxon>
        <taxon>Pseudomonadati</taxon>
        <taxon>Pseudomonadota</taxon>
        <taxon>Gammaproteobacteria</taxon>
        <taxon>Oceanospirillales</taxon>
        <taxon>Oceanospirillaceae</taxon>
        <taxon>Nitrincola</taxon>
    </lineage>
</organism>
<dbReference type="Proteomes" id="UP000325606">
    <property type="component" value="Chromosome"/>
</dbReference>
<gene>
    <name evidence="3" type="ORF">F5I99_01965</name>
</gene>
<feature type="coiled-coil region" evidence="1">
    <location>
        <begin position="231"/>
        <end position="265"/>
    </location>
</feature>
<evidence type="ECO:0000313" key="3">
    <source>
        <dbReference type="EMBL" id="QEW05357.1"/>
    </source>
</evidence>
<feature type="region of interest" description="Disordered" evidence="2">
    <location>
        <begin position="394"/>
        <end position="419"/>
    </location>
</feature>
<keyword evidence="4" id="KW-1185">Reference proteome</keyword>
<evidence type="ECO:0000256" key="1">
    <source>
        <dbReference type="SAM" id="Coils"/>
    </source>
</evidence>
<dbReference type="EMBL" id="CP044222">
    <property type="protein sequence ID" value="QEW05357.1"/>
    <property type="molecule type" value="Genomic_DNA"/>
</dbReference>
<evidence type="ECO:0000313" key="4">
    <source>
        <dbReference type="Proteomes" id="UP000325606"/>
    </source>
</evidence>
<dbReference type="KEGG" id="nik:F5I99_01965"/>
<protein>
    <recommendedName>
        <fullName evidence="5">Rad50/SbcC-type AAA domain-containing protein</fullName>
    </recommendedName>
</protein>
<dbReference type="AlphaFoldDB" id="A0A5J6LA22"/>
<evidence type="ECO:0008006" key="5">
    <source>
        <dbReference type="Google" id="ProtNLM"/>
    </source>
</evidence>
<name>A0A5J6LA22_9GAMM</name>
<sequence length="578" mass="66616">MKNFIFKRVVILSDTQKSASQFVFQKKYNLITGGLDHSVGKTSLVKAMLWAIGCEPHDLSKSWKALDCKVYVECDIGEDQCVIYRYQNIMKLSVNGEPFQRFSKITGQYASVFADLVGFSVLLPNRPPKNQEPVLETPPPAYYFLPFYVDQKKGWSEVWNGFDKLGQFADWKRKVIRFHTGYLLPEYFGIEEEIYEYKKKESVAQNEIKRINTALEVVDEYVPRTQFTIDNQELEKITKEVRETLRELSIEQENILNELSRLTSDKYHLDAQLDLVTEASQELEEDYKFSVENIEGDELECPLCGTYHDNTIISKAEILADKQQLKMQENGLRKQLKSLDKNISRLNFKLDRVREDIQDINRKYTIEDSEGKRLELVDIVDSLASSAVQKNVTHTKEQKQLASKKANDKQKELKKEQGKLLTKKDKEERNEHFLARLESNIQKLSASGVNLNGVKSPEDHRKILKDGGAAESTRAILAYHASTIDMIKTFGSEALAPFIIDTPRQHEQNDFSYKCIIDLILSGLPHEQQIFLCALNDPVIESYKEKAKVITLNKKDKLLGNGDYKKLRDELEDIINFE</sequence>
<keyword evidence="1" id="KW-0175">Coiled coil</keyword>
<evidence type="ECO:0000256" key="2">
    <source>
        <dbReference type="SAM" id="MobiDB-lite"/>
    </source>
</evidence>
<dbReference type="Gene3D" id="3.40.50.300">
    <property type="entry name" value="P-loop containing nucleotide triphosphate hydrolases"/>
    <property type="match status" value="1"/>
</dbReference>